<dbReference type="RefSeq" id="WP_106191690.1">
    <property type="nucleotide sequence ID" value="NZ_PVTO01000005.1"/>
</dbReference>
<dbReference type="Gene3D" id="3.40.50.150">
    <property type="entry name" value="Vaccinia Virus protein VP39"/>
    <property type="match status" value="1"/>
</dbReference>
<feature type="binding site" evidence="1">
    <location>
        <position position="38"/>
    </location>
    <ligand>
        <name>Zn(2+)</name>
        <dbReference type="ChEBI" id="CHEBI:29105"/>
    </ligand>
</feature>
<keyword evidence="5" id="KW-0489">Methyltransferase</keyword>
<dbReference type="PIRSF" id="PIRSF018249">
    <property type="entry name" value="MyrA_prd"/>
    <property type="match status" value="1"/>
</dbReference>
<dbReference type="InterPro" id="IPR025714">
    <property type="entry name" value="Methyltranfer_dom"/>
</dbReference>
<dbReference type="InterPro" id="IPR029063">
    <property type="entry name" value="SAM-dependent_MTases_sf"/>
</dbReference>
<accession>A0A2T0W962</accession>
<feature type="binding site" evidence="1">
    <location>
        <position position="21"/>
    </location>
    <ligand>
        <name>Zn(2+)</name>
        <dbReference type="ChEBI" id="CHEBI:29105"/>
    </ligand>
</feature>
<comment type="caution">
    <text evidence="5">The sequence shown here is derived from an EMBL/GenBank/DDBJ whole genome shotgun (WGS) entry which is preliminary data.</text>
</comment>
<evidence type="ECO:0000256" key="2">
    <source>
        <dbReference type="PIRSR" id="PIRSR018249-2"/>
    </source>
</evidence>
<dbReference type="GO" id="GO:0008168">
    <property type="term" value="F:methyltransferase activity"/>
    <property type="evidence" value="ECO:0007669"/>
    <property type="project" value="UniProtKB-KW"/>
</dbReference>
<dbReference type="EMBL" id="PVTO01000005">
    <property type="protein sequence ID" value="PRY83252.1"/>
    <property type="molecule type" value="Genomic_DNA"/>
</dbReference>
<proteinExistence type="predicted"/>
<keyword evidence="1" id="KW-0479">Metal-binding</keyword>
<evidence type="ECO:0000259" key="4">
    <source>
        <dbReference type="Pfam" id="PF21302"/>
    </source>
</evidence>
<feature type="domain" description="Methyltransferase" evidence="3">
    <location>
        <begin position="93"/>
        <end position="206"/>
    </location>
</feature>
<evidence type="ECO:0000313" key="6">
    <source>
        <dbReference type="Proteomes" id="UP000238205"/>
    </source>
</evidence>
<feature type="binding site" evidence="2">
    <location>
        <position position="192"/>
    </location>
    <ligand>
        <name>S-adenosyl-L-methionine</name>
        <dbReference type="ChEBI" id="CHEBI:59789"/>
    </ligand>
</feature>
<organism evidence="5 6">
    <name type="scientific">Alkalibacterium olivapovliticus</name>
    <dbReference type="NCBI Taxonomy" id="99907"/>
    <lineage>
        <taxon>Bacteria</taxon>
        <taxon>Bacillati</taxon>
        <taxon>Bacillota</taxon>
        <taxon>Bacilli</taxon>
        <taxon>Lactobacillales</taxon>
        <taxon>Carnobacteriaceae</taxon>
        <taxon>Alkalibacterium</taxon>
    </lineage>
</organism>
<dbReference type="CDD" id="cd02440">
    <property type="entry name" value="AdoMet_MTases"/>
    <property type="match status" value="1"/>
</dbReference>
<dbReference type="InterPro" id="IPR048647">
    <property type="entry name" value="RlmA_N"/>
</dbReference>
<gene>
    <name evidence="5" type="ORF">CLV38_10531</name>
</gene>
<dbReference type="AlphaFoldDB" id="A0A2T0W962"/>
<evidence type="ECO:0000313" key="5">
    <source>
        <dbReference type="EMBL" id="PRY83252.1"/>
    </source>
</evidence>
<name>A0A2T0W962_9LACT</name>
<evidence type="ECO:0000259" key="3">
    <source>
        <dbReference type="Pfam" id="PF13847"/>
    </source>
</evidence>
<dbReference type="GO" id="GO:0032259">
    <property type="term" value="P:methylation"/>
    <property type="evidence" value="ECO:0007669"/>
    <property type="project" value="UniProtKB-KW"/>
</dbReference>
<keyword evidence="1" id="KW-0862">Zinc</keyword>
<feature type="domain" description="23S rRNA (guanine(745)-N(1))-methyltransferase N-terminal" evidence="4">
    <location>
        <begin position="19"/>
        <end position="60"/>
    </location>
</feature>
<sequence>MLKKIDKAESFVREHRQLFQCPVCSEPFVTVEDHHITCSKDHRFDLSKKGTLHLLMKPAQSEYTRNMLLSRQRIAQSGFWHPLLQAIRSVIKHPEGTLLDVGCGEGAHSAYLRGQGITGPIIAFDISKEGINLAAGSYEDVFFAVADLAHSPFASGQYDTILNILSPSNYSEFDRLLKKDGQVIKVVPNPDYLKELRALKKEKETPYSNERVVQKFEDHFDDVEKITITYTVDLFEDMVEDFMNMTPLGWHIDKEYEEIITKLNEVTVDLLILIGE</sequence>
<dbReference type="OrthoDB" id="5522265at2"/>
<evidence type="ECO:0000256" key="1">
    <source>
        <dbReference type="PIRSR" id="PIRSR018249-1"/>
    </source>
</evidence>
<feature type="binding site" evidence="1">
    <location>
        <position position="42"/>
    </location>
    <ligand>
        <name>Zn(2+)</name>
        <dbReference type="ChEBI" id="CHEBI:29105"/>
    </ligand>
</feature>
<protein>
    <submittedName>
        <fullName evidence="5">23S rRNA (Guanine745-N1)-methyltransferase/PadR family transcriptional regulator PadR</fullName>
    </submittedName>
</protein>
<keyword evidence="6" id="KW-1185">Reference proteome</keyword>
<keyword evidence="2" id="KW-0949">S-adenosyl-L-methionine</keyword>
<feature type="binding site" evidence="1">
    <location>
        <position position="24"/>
    </location>
    <ligand>
        <name>Zn(2+)</name>
        <dbReference type="ChEBI" id="CHEBI:29105"/>
    </ligand>
</feature>
<dbReference type="GO" id="GO:0046872">
    <property type="term" value="F:metal ion binding"/>
    <property type="evidence" value="ECO:0007669"/>
    <property type="project" value="UniProtKB-KW"/>
</dbReference>
<dbReference type="Proteomes" id="UP000238205">
    <property type="component" value="Unassembled WGS sequence"/>
</dbReference>
<feature type="binding site" evidence="2">
    <location>
        <begin position="105"/>
        <end position="106"/>
    </location>
    <ligand>
        <name>S-adenosyl-L-methionine</name>
        <dbReference type="ChEBI" id="CHEBI:59789"/>
    </ligand>
</feature>
<keyword evidence="5" id="KW-0808">Transferase</keyword>
<dbReference type="SUPFAM" id="SSF53335">
    <property type="entry name" value="S-adenosyl-L-methionine-dependent methyltransferases"/>
    <property type="match status" value="1"/>
</dbReference>
<dbReference type="Pfam" id="PF21302">
    <property type="entry name" value="Zn_ribbon_RlmA"/>
    <property type="match status" value="1"/>
</dbReference>
<reference evidence="5 6" key="1">
    <citation type="submission" date="2018-03" db="EMBL/GenBank/DDBJ databases">
        <title>Genomic Encyclopedia of Archaeal and Bacterial Type Strains, Phase II (KMG-II): from individual species to whole genera.</title>
        <authorList>
            <person name="Goeker M."/>
        </authorList>
    </citation>
    <scope>NUCLEOTIDE SEQUENCE [LARGE SCALE GENOMIC DNA]</scope>
    <source>
        <strain evidence="5 6">DSM 13175</strain>
    </source>
</reference>
<dbReference type="Pfam" id="PF13847">
    <property type="entry name" value="Methyltransf_31"/>
    <property type="match status" value="1"/>
</dbReference>
<dbReference type="InterPro" id="IPR016718">
    <property type="entry name" value="rRNA_m1G-MeTrfase_A_prd"/>
</dbReference>